<reference evidence="3" key="1">
    <citation type="submission" date="2018-06" db="EMBL/GenBank/DDBJ databases">
        <title>Genome assembly of Danube salmon.</title>
        <authorList>
            <person name="Macqueen D.J."/>
            <person name="Gundappa M.K."/>
        </authorList>
    </citation>
    <scope>NUCLEOTIDE SEQUENCE [LARGE SCALE GENOMIC DNA]</scope>
</reference>
<dbReference type="InterPro" id="IPR033228">
    <property type="entry name" value="SZT2"/>
</dbReference>
<protein>
    <submittedName>
        <fullName evidence="2">Uncharacterized protein</fullName>
    </submittedName>
</protein>
<keyword evidence="3" id="KW-1185">Reference proteome</keyword>
<sequence length="932" mass="104006">MPEAVDGESHTCIVQYILFPPHSTSTKDSFSTDDDNDTEVAIDVDTELNLVTECWVEPQSRTVWSPRDQHRHFQELTYQEIPQAIFPRDLVCVSTMMTFEYLSQLCQNKEQVYPPIVVGTGDPPFSEDCIHTVPFQFDLIELLPKCQQIEIFFLTLSRVENDVSQGAPYLPNEHLLSLFHSSLKNELSDREITLADHENVTFMRHILDRERDGHVAPFSLPVIREECLKPPERQDTMMSVQTIESSEEVTGSTSTLQSFSNADLVDEESVPVERDRSTPQWKCYAKYISPQQILLTFLPDTFTDVQMLMSSGLDTEPQGKGEDDDTLTISNKSQANSHSVSTNGLDGGLTGGLMSPLLSPGSGGPVGPRLRLLLPPGSGSSTVEHDNWESRPSEPENGTKGVDERDGVQFAEPQKGDFHITFSSQVSQQSSGDLSHPCCPVYVYNCSLDSLKDQLVDPHFNRQPRDIFFRSISQERSSTSSWTDLMSQPHKHKELANYCSLLQEHYHHSYVKGVYRSLQQSYNISSQDVLTAMDYCEESLQEIDITSFLQTLCGHIREFQESDGDGGVRIHSRTPSTSTIGEAEEDGLAEKGPMASSSSIEMEDVSEAESRGKTLAPTSQLGLDERPWTTRIPEFPLSLLHLQQKCEVYPDLHKIIQDKFMEISAQYFKTVPSHPHYFYYCPASSKKEDSDGEEKRQPSEEFVSEAEPATEDEYMSGCCIVTESDTDLEVEYQERAGGWRSLGADREGEADSEGEDESLSDSNTVNQDDVSFSILEGDSLLEPEGPQPEMPPLFIHLTCSVNMKSCHGSMPITTLPTCLGEVITCLENAEALQAVNLNNLSVTLDVFVLTLPLEIEDMQSDLRHNRYTSESSVSLNRSPGQPSSYRSDEDVMGNLDRVVGVDGVGGDSLSKLPIPHKLAVLATMDEPEFLCR</sequence>
<evidence type="ECO:0000256" key="1">
    <source>
        <dbReference type="SAM" id="MobiDB-lite"/>
    </source>
</evidence>
<feature type="region of interest" description="Disordered" evidence="1">
    <location>
        <begin position="564"/>
        <end position="619"/>
    </location>
</feature>
<dbReference type="PANTHER" id="PTHR14918:SF3">
    <property type="entry name" value="KICSTOR COMPLEX PROTEIN SZT2"/>
    <property type="match status" value="1"/>
</dbReference>
<dbReference type="STRING" id="62062.ENSHHUP00000039613"/>
<feature type="compositionally biased region" description="Acidic residues" evidence="1">
    <location>
        <begin position="750"/>
        <end position="759"/>
    </location>
</feature>
<proteinExistence type="predicted"/>
<dbReference type="PANTHER" id="PTHR14918">
    <property type="entry name" value="KICSTOR COMPLEX PROTEIN SZT2"/>
    <property type="match status" value="1"/>
</dbReference>
<accession>A0A4W5MP87</accession>
<feature type="compositionally biased region" description="Low complexity" evidence="1">
    <location>
        <begin position="367"/>
        <end position="382"/>
    </location>
</feature>
<dbReference type="GO" id="GO:0005777">
    <property type="term" value="C:peroxisome"/>
    <property type="evidence" value="ECO:0007669"/>
    <property type="project" value="InterPro"/>
</dbReference>
<dbReference type="Proteomes" id="UP000314982">
    <property type="component" value="Unassembled WGS sequence"/>
</dbReference>
<feature type="compositionally biased region" description="Polar residues" evidence="1">
    <location>
        <begin position="868"/>
        <end position="885"/>
    </location>
</feature>
<organism evidence="2 3">
    <name type="scientific">Hucho hucho</name>
    <name type="common">huchen</name>
    <dbReference type="NCBI Taxonomy" id="62062"/>
    <lineage>
        <taxon>Eukaryota</taxon>
        <taxon>Metazoa</taxon>
        <taxon>Chordata</taxon>
        <taxon>Craniata</taxon>
        <taxon>Vertebrata</taxon>
        <taxon>Euteleostomi</taxon>
        <taxon>Actinopterygii</taxon>
        <taxon>Neopterygii</taxon>
        <taxon>Teleostei</taxon>
        <taxon>Protacanthopterygii</taxon>
        <taxon>Salmoniformes</taxon>
        <taxon>Salmonidae</taxon>
        <taxon>Salmoninae</taxon>
        <taxon>Hucho</taxon>
    </lineage>
</organism>
<feature type="region of interest" description="Disordered" evidence="1">
    <location>
        <begin position="866"/>
        <end position="889"/>
    </location>
</feature>
<feature type="compositionally biased region" description="Polar residues" evidence="1">
    <location>
        <begin position="327"/>
        <end position="343"/>
    </location>
</feature>
<feature type="region of interest" description="Disordered" evidence="1">
    <location>
        <begin position="312"/>
        <end position="404"/>
    </location>
</feature>
<dbReference type="GeneTree" id="ENSGT00390000018402"/>
<feature type="compositionally biased region" description="Low complexity" evidence="1">
    <location>
        <begin position="245"/>
        <end position="255"/>
    </location>
</feature>
<feature type="compositionally biased region" description="Basic and acidic residues" evidence="1">
    <location>
        <begin position="383"/>
        <end position="394"/>
    </location>
</feature>
<feature type="region of interest" description="Disordered" evidence="1">
    <location>
        <begin position="245"/>
        <end position="276"/>
    </location>
</feature>
<reference evidence="2" key="2">
    <citation type="submission" date="2025-08" db="UniProtKB">
        <authorList>
            <consortium name="Ensembl"/>
        </authorList>
    </citation>
    <scope>IDENTIFICATION</scope>
</reference>
<dbReference type="AlphaFoldDB" id="A0A4W5MP87"/>
<reference evidence="2" key="3">
    <citation type="submission" date="2025-09" db="UniProtKB">
        <authorList>
            <consortium name="Ensembl"/>
        </authorList>
    </citation>
    <scope>IDENTIFICATION</scope>
</reference>
<dbReference type="Ensembl" id="ENSHHUT00000041157.1">
    <property type="protein sequence ID" value="ENSHHUP00000039613.1"/>
    <property type="gene ID" value="ENSHHUG00000024564.1"/>
</dbReference>
<evidence type="ECO:0000313" key="3">
    <source>
        <dbReference type="Proteomes" id="UP000314982"/>
    </source>
</evidence>
<name>A0A4W5MP87_9TELE</name>
<evidence type="ECO:0000313" key="2">
    <source>
        <dbReference type="Ensembl" id="ENSHHUP00000039613.1"/>
    </source>
</evidence>
<feature type="region of interest" description="Disordered" evidence="1">
    <location>
        <begin position="685"/>
        <end position="711"/>
    </location>
</feature>
<feature type="compositionally biased region" description="Basic and acidic residues" evidence="1">
    <location>
        <begin position="685"/>
        <end position="699"/>
    </location>
</feature>
<feature type="region of interest" description="Disordered" evidence="1">
    <location>
        <begin position="735"/>
        <end position="767"/>
    </location>
</feature>
<feature type="compositionally biased region" description="Acidic residues" evidence="1">
    <location>
        <begin position="702"/>
        <end position="711"/>
    </location>
</feature>